<dbReference type="GO" id="GO:0005811">
    <property type="term" value="C:lipid droplet"/>
    <property type="evidence" value="ECO:0007669"/>
    <property type="project" value="TreeGrafter"/>
</dbReference>
<dbReference type="GO" id="GO:0047372">
    <property type="term" value="F:monoacylglycerol lipase activity"/>
    <property type="evidence" value="ECO:0007669"/>
    <property type="project" value="TreeGrafter"/>
</dbReference>
<organism evidence="4">
    <name type="scientific">Mucor ambiguus</name>
    <dbReference type="NCBI Taxonomy" id="91626"/>
    <lineage>
        <taxon>Eukaryota</taxon>
        <taxon>Fungi</taxon>
        <taxon>Fungi incertae sedis</taxon>
        <taxon>Mucoromycota</taxon>
        <taxon>Mucoromycotina</taxon>
        <taxon>Mucoromycetes</taxon>
        <taxon>Mucorales</taxon>
        <taxon>Mucorineae</taxon>
        <taxon>Mucoraceae</taxon>
        <taxon>Mucor</taxon>
    </lineage>
</organism>
<evidence type="ECO:0000256" key="2">
    <source>
        <dbReference type="SAM" id="Phobius"/>
    </source>
</evidence>
<evidence type="ECO:0000313" key="5">
    <source>
        <dbReference type="Proteomes" id="UP000053815"/>
    </source>
</evidence>
<dbReference type="Pfam" id="PF05057">
    <property type="entry name" value="DUF676"/>
    <property type="match status" value="1"/>
</dbReference>
<accession>A0A0C9MI99</accession>
<reference evidence="4" key="1">
    <citation type="submission" date="2014-09" db="EMBL/GenBank/DDBJ databases">
        <title>Draft genome sequence of an oleaginous Mucoromycotina fungus Mucor ambiguus NBRC6742.</title>
        <authorList>
            <person name="Takeda I."/>
            <person name="Yamane N."/>
            <person name="Morita T."/>
            <person name="Tamano K."/>
            <person name="Machida M."/>
            <person name="Baker S."/>
            <person name="Koike H."/>
        </authorList>
    </citation>
    <scope>NUCLEOTIDE SEQUENCE</scope>
    <source>
        <strain evidence="4">NBRC 6742</strain>
    </source>
</reference>
<dbReference type="InterPro" id="IPR029058">
    <property type="entry name" value="AB_hydrolase_fold"/>
</dbReference>
<dbReference type="Proteomes" id="UP000053815">
    <property type="component" value="Unassembled WGS sequence"/>
</dbReference>
<sequence>MPNPEDIALVVLSHGLWGVKGHMEFIEKKLIDKYGDKIHVASRVKFVNEAKYSYDGVDICGERLAEDIESTVVRLGKNGKQVKKISVIGYSLGGLIVRYAIGHLGQKGFFSTIEPACFVTFATPHMGVRLPSSNAFSVMFNFVSGRLVSRSGEQLQLLDKYDKVDNKPMLEILSDPDKPYFKYLSKFKKRRTYANIANDRTVGYWTAGLELRDYFFDSKGKLDFTLDETYNSIITSFEQRLPNAPKGNRVGDLDVNGKKKKRPLKPIILKYTFYCLIPILGPIFYILALSFIGFQGLVSRYRTSQILEQKKSLITNNHSTSEETLGRRSSEADRYMNGELLAGALDAVNLPGEQDSPPKKQSTSSDLLNVKTYYYNVEPSKLLDESCKPLPFIDTTKRIHRNLRLLEWERVWVYIRAFNAHGSIVCRQKRFTTDSGIATIQHFLDTTQLDL</sequence>
<dbReference type="InterPro" id="IPR007751">
    <property type="entry name" value="DUF676_lipase-like"/>
</dbReference>
<proteinExistence type="inferred from homology"/>
<keyword evidence="2" id="KW-1133">Transmembrane helix</keyword>
<evidence type="ECO:0000313" key="4">
    <source>
        <dbReference type="EMBL" id="GAN01668.1"/>
    </source>
</evidence>
<dbReference type="Gene3D" id="3.40.50.1820">
    <property type="entry name" value="alpha/beta hydrolase"/>
    <property type="match status" value="1"/>
</dbReference>
<gene>
    <name evidence="4" type="ORF">MAM1_0010d01102</name>
</gene>
<keyword evidence="2" id="KW-0812">Transmembrane</keyword>
<dbReference type="AlphaFoldDB" id="A0A0C9MI99"/>
<dbReference type="GO" id="GO:0004622">
    <property type="term" value="F:phosphatidylcholine lysophospholipase activity"/>
    <property type="evidence" value="ECO:0007669"/>
    <property type="project" value="TreeGrafter"/>
</dbReference>
<keyword evidence="2" id="KW-0472">Membrane</keyword>
<name>A0A0C9MI99_9FUNG</name>
<evidence type="ECO:0000259" key="3">
    <source>
        <dbReference type="Pfam" id="PF05057"/>
    </source>
</evidence>
<dbReference type="SUPFAM" id="SSF53474">
    <property type="entry name" value="alpha/beta-Hydrolases"/>
    <property type="match status" value="1"/>
</dbReference>
<dbReference type="OrthoDB" id="273452at2759"/>
<dbReference type="PANTHER" id="PTHR12482:SF65">
    <property type="entry name" value="ESTERASE, PUTATIVE (AFU_ORTHOLOGUE AFUA_3G12320)-RELATED"/>
    <property type="match status" value="1"/>
</dbReference>
<keyword evidence="5" id="KW-1185">Reference proteome</keyword>
<dbReference type="PANTHER" id="PTHR12482">
    <property type="entry name" value="LIPASE ROG1-RELATED-RELATED"/>
    <property type="match status" value="1"/>
</dbReference>
<feature type="transmembrane region" description="Helical" evidence="2">
    <location>
        <begin position="271"/>
        <end position="294"/>
    </location>
</feature>
<dbReference type="InterPro" id="IPR044294">
    <property type="entry name" value="Lipase-like"/>
</dbReference>
<comment type="similarity">
    <text evidence="1">Belongs to the putative lipase ROG1 family.</text>
</comment>
<dbReference type="EMBL" id="DF836299">
    <property type="protein sequence ID" value="GAN01668.1"/>
    <property type="molecule type" value="Genomic_DNA"/>
</dbReference>
<protein>
    <submittedName>
        <fullName evidence="4">Lipid particle protein</fullName>
    </submittedName>
</protein>
<evidence type="ECO:0000256" key="1">
    <source>
        <dbReference type="ARBA" id="ARBA00007920"/>
    </source>
</evidence>
<feature type="domain" description="DUF676" evidence="3">
    <location>
        <begin position="8"/>
        <end position="206"/>
    </location>
</feature>